<feature type="compositionally biased region" description="Basic residues" evidence="1">
    <location>
        <begin position="17"/>
        <end position="32"/>
    </location>
</feature>
<sequence>MGGRRTVGTGNLGADPHRRRHRPRDARRPGRRRGPDQAHAVPGPRATHHDHHPLPRPHGRAAACPALPAKPRRRRPDRADPRIQSRRPPRPAPEGGNRVSLPEQMTDRWKHRPQPSPDRLYWHVLLRDNPQVRALAREGQERLTAFPGMHLVPPEWLHLTTLIAGPAQEIDSNQRARMIERTRDLLTQVPPAPVTLGRILYHPEAIALAVRPAEALLPILHAVQDATRHATGREGVLDTEPWLPHVTLAYSTADQPAAPVIAALGRHLPGCDIVIDTISLVLQEGDERLWNWKPLAHLPVGGES</sequence>
<accession>A0A3A4A389</accession>
<organism evidence="2 3">
    <name type="scientific">Bailinhaonella thermotolerans</name>
    <dbReference type="NCBI Taxonomy" id="1070861"/>
    <lineage>
        <taxon>Bacteria</taxon>
        <taxon>Bacillati</taxon>
        <taxon>Actinomycetota</taxon>
        <taxon>Actinomycetes</taxon>
        <taxon>Streptosporangiales</taxon>
        <taxon>Streptosporangiaceae</taxon>
        <taxon>Bailinhaonella</taxon>
    </lineage>
</organism>
<dbReference type="GO" id="GO:0016874">
    <property type="term" value="F:ligase activity"/>
    <property type="evidence" value="ECO:0007669"/>
    <property type="project" value="UniProtKB-KW"/>
</dbReference>
<dbReference type="Gene3D" id="3.90.1140.10">
    <property type="entry name" value="Cyclic phosphodiesterase"/>
    <property type="match status" value="1"/>
</dbReference>
<dbReference type="SUPFAM" id="SSF55144">
    <property type="entry name" value="LigT-like"/>
    <property type="match status" value="1"/>
</dbReference>
<evidence type="ECO:0000256" key="1">
    <source>
        <dbReference type="SAM" id="MobiDB-lite"/>
    </source>
</evidence>
<dbReference type="Pfam" id="PF13563">
    <property type="entry name" value="2_5_RNA_ligase2"/>
    <property type="match status" value="1"/>
</dbReference>
<dbReference type="AlphaFoldDB" id="A0A3A4A389"/>
<reference evidence="2 3" key="1">
    <citation type="submission" date="2018-09" db="EMBL/GenBank/DDBJ databases">
        <title>YIM 75507 draft genome.</title>
        <authorList>
            <person name="Tang S."/>
            <person name="Feng Y."/>
        </authorList>
    </citation>
    <scope>NUCLEOTIDE SEQUENCE [LARGE SCALE GENOMIC DNA]</scope>
    <source>
        <strain evidence="2 3">YIM 75507</strain>
    </source>
</reference>
<name>A0A3A4A389_9ACTN</name>
<dbReference type="Proteomes" id="UP000265768">
    <property type="component" value="Unassembled WGS sequence"/>
</dbReference>
<comment type="caution">
    <text evidence="2">The sequence shown here is derived from an EMBL/GenBank/DDBJ whole genome shotgun (WGS) entry which is preliminary data.</text>
</comment>
<proteinExistence type="predicted"/>
<dbReference type="OrthoDB" id="4541754at2"/>
<evidence type="ECO:0000313" key="3">
    <source>
        <dbReference type="Proteomes" id="UP000265768"/>
    </source>
</evidence>
<evidence type="ECO:0000313" key="2">
    <source>
        <dbReference type="EMBL" id="RJL22034.1"/>
    </source>
</evidence>
<dbReference type="EMBL" id="QZEY01000023">
    <property type="protein sequence ID" value="RJL22034.1"/>
    <property type="molecule type" value="Genomic_DNA"/>
</dbReference>
<feature type="compositionally biased region" description="Low complexity" evidence="1">
    <location>
        <begin position="60"/>
        <end position="69"/>
    </location>
</feature>
<protein>
    <submittedName>
        <fullName evidence="2">2'-5' RNA ligase family protein</fullName>
    </submittedName>
</protein>
<gene>
    <name evidence="2" type="ORF">D5H75_36135</name>
</gene>
<keyword evidence="2" id="KW-0436">Ligase</keyword>
<feature type="compositionally biased region" description="Basic residues" evidence="1">
    <location>
        <begin position="46"/>
        <end position="59"/>
    </location>
</feature>
<dbReference type="InterPro" id="IPR009097">
    <property type="entry name" value="Cyclic_Pdiesterase"/>
</dbReference>
<keyword evidence="3" id="KW-1185">Reference proteome</keyword>
<feature type="region of interest" description="Disordered" evidence="1">
    <location>
        <begin position="1"/>
        <end position="114"/>
    </location>
</feature>